<dbReference type="AlphaFoldDB" id="A0A9Q1KDS5"/>
<evidence type="ECO:0000256" key="1">
    <source>
        <dbReference type="ARBA" id="ARBA00007447"/>
    </source>
</evidence>
<gene>
    <name evidence="7" type="ORF">Cgig2_023598</name>
</gene>
<dbReference type="Pfam" id="PF14543">
    <property type="entry name" value="TAXi_N"/>
    <property type="match status" value="1"/>
</dbReference>
<protein>
    <recommendedName>
        <fullName evidence="6">Peptidase A1 domain-containing protein</fullName>
    </recommendedName>
</protein>
<comment type="similarity">
    <text evidence="1">Belongs to the peptidase A1 family.</text>
</comment>
<accession>A0A9Q1KDS5</accession>
<keyword evidence="4" id="KW-0378">Hydrolase</keyword>
<reference evidence="7" key="1">
    <citation type="submission" date="2022-04" db="EMBL/GenBank/DDBJ databases">
        <title>Carnegiea gigantea Genome sequencing and assembly v2.</title>
        <authorList>
            <person name="Copetti D."/>
            <person name="Sanderson M.J."/>
            <person name="Burquez A."/>
            <person name="Wojciechowski M.F."/>
        </authorList>
    </citation>
    <scope>NUCLEOTIDE SEQUENCE</scope>
    <source>
        <strain evidence="7">SGP5-SGP5p</strain>
        <tissue evidence="7">Aerial part</tissue>
    </source>
</reference>
<evidence type="ECO:0000256" key="2">
    <source>
        <dbReference type="ARBA" id="ARBA00022670"/>
    </source>
</evidence>
<evidence type="ECO:0000256" key="4">
    <source>
        <dbReference type="ARBA" id="ARBA00022801"/>
    </source>
</evidence>
<keyword evidence="2" id="KW-0645">Protease</keyword>
<keyword evidence="8" id="KW-1185">Reference proteome</keyword>
<dbReference type="InterPro" id="IPR032861">
    <property type="entry name" value="TAXi_N"/>
</dbReference>
<evidence type="ECO:0000256" key="5">
    <source>
        <dbReference type="ARBA" id="ARBA00023180"/>
    </source>
</evidence>
<dbReference type="CDD" id="cd05476">
    <property type="entry name" value="pepsin_A_like_plant"/>
    <property type="match status" value="1"/>
</dbReference>
<evidence type="ECO:0000259" key="6">
    <source>
        <dbReference type="PROSITE" id="PS51767"/>
    </source>
</evidence>
<dbReference type="InterPro" id="IPR034161">
    <property type="entry name" value="Pepsin-like_plant"/>
</dbReference>
<dbReference type="InterPro" id="IPR032799">
    <property type="entry name" value="TAXi_C"/>
</dbReference>
<dbReference type="InterPro" id="IPR051708">
    <property type="entry name" value="Plant_Aspart_Prot_A1"/>
</dbReference>
<dbReference type="InterPro" id="IPR033121">
    <property type="entry name" value="PEPTIDASE_A1"/>
</dbReference>
<dbReference type="EMBL" id="JAKOGI010000166">
    <property type="protein sequence ID" value="KAJ8441412.1"/>
    <property type="molecule type" value="Genomic_DNA"/>
</dbReference>
<keyword evidence="5" id="KW-0325">Glycoprotein</keyword>
<dbReference type="GO" id="GO:0004190">
    <property type="term" value="F:aspartic-type endopeptidase activity"/>
    <property type="evidence" value="ECO:0007669"/>
    <property type="project" value="UniProtKB-KW"/>
</dbReference>
<dbReference type="PANTHER" id="PTHR47967">
    <property type="entry name" value="OS07G0603500 PROTEIN-RELATED"/>
    <property type="match status" value="1"/>
</dbReference>
<dbReference type="InterPro" id="IPR021109">
    <property type="entry name" value="Peptidase_aspartic_dom_sf"/>
</dbReference>
<evidence type="ECO:0000313" key="7">
    <source>
        <dbReference type="EMBL" id="KAJ8441412.1"/>
    </source>
</evidence>
<dbReference type="OrthoDB" id="1072226at2759"/>
<sequence>MEKGRSTMPVISKGLTIKLIPPSSPKSPFYVANLSYWERTHRIVKQSNSRALYLSSRAVAHTSNSICPPVYPGDGLYAVKLSLGTFTGQSTATYKSYLLAMDTASDEIWLQCDDCRKNNKCFSQKGEPPFPCHLSQTCHPIRCNDYLRSCDNPGEYCDGKYCHYEIWYADGTHSRGFLAHETFTFDGSYPEEHQIVEGIRFGCGVYQENISFAQDNPDNQIAGILGLSWGPSALHTQLDPQSDSKFSYCLPSYDSINQETYLTFGADIEPITPEFRVTSLMINDGFYWVFLKDISVNNRRLNIPLGDSFRNSFDHSKATVVDSGTTVTMLLQPAYDAVVNDLVELFSLDPNLTRKQHDSMLCYDRKQPHSDLYAGLPNITFHLQEADFDVEPDGAFHVEEEDGTQYFCLCMQPSDTDFVIIGNYQQINHRIIYDPKRNRLLFKSEQC</sequence>
<organism evidence="7 8">
    <name type="scientific">Carnegiea gigantea</name>
    <dbReference type="NCBI Taxonomy" id="171969"/>
    <lineage>
        <taxon>Eukaryota</taxon>
        <taxon>Viridiplantae</taxon>
        <taxon>Streptophyta</taxon>
        <taxon>Embryophyta</taxon>
        <taxon>Tracheophyta</taxon>
        <taxon>Spermatophyta</taxon>
        <taxon>Magnoliopsida</taxon>
        <taxon>eudicotyledons</taxon>
        <taxon>Gunneridae</taxon>
        <taxon>Pentapetalae</taxon>
        <taxon>Caryophyllales</taxon>
        <taxon>Cactineae</taxon>
        <taxon>Cactaceae</taxon>
        <taxon>Cactoideae</taxon>
        <taxon>Echinocereeae</taxon>
        <taxon>Carnegiea</taxon>
    </lineage>
</organism>
<dbReference type="PROSITE" id="PS51767">
    <property type="entry name" value="PEPTIDASE_A1"/>
    <property type="match status" value="1"/>
</dbReference>
<proteinExistence type="inferred from homology"/>
<evidence type="ECO:0000313" key="8">
    <source>
        <dbReference type="Proteomes" id="UP001153076"/>
    </source>
</evidence>
<feature type="domain" description="Peptidase A1" evidence="6">
    <location>
        <begin position="77"/>
        <end position="443"/>
    </location>
</feature>
<dbReference type="SUPFAM" id="SSF50630">
    <property type="entry name" value="Acid proteases"/>
    <property type="match status" value="1"/>
</dbReference>
<comment type="caution">
    <text evidence="7">The sequence shown here is derived from an EMBL/GenBank/DDBJ whole genome shotgun (WGS) entry which is preliminary data.</text>
</comment>
<dbReference type="GO" id="GO:0006508">
    <property type="term" value="P:proteolysis"/>
    <property type="evidence" value="ECO:0007669"/>
    <property type="project" value="UniProtKB-KW"/>
</dbReference>
<keyword evidence="3" id="KW-0064">Aspartyl protease</keyword>
<dbReference type="Gene3D" id="2.40.70.10">
    <property type="entry name" value="Acid Proteases"/>
    <property type="match status" value="2"/>
</dbReference>
<dbReference type="Pfam" id="PF14541">
    <property type="entry name" value="TAXi_C"/>
    <property type="match status" value="1"/>
</dbReference>
<dbReference type="Proteomes" id="UP001153076">
    <property type="component" value="Unassembled WGS sequence"/>
</dbReference>
<name>A0A9Q1KDS5_9CARY</name>
<evidence type="ECO:0000256" key="3">
    <source>
        <dbReference type="ARBA" id="ARBA00022750"/>
    </source>
</evidence>